<dbReference type="RefSeq" id="WP_190909028.1">
    <property type="nucleotide sequence ID" value="NZ_JACJTQ010000066.1"/>
</dbReference>
<sequence>MSIHSETYAKDLMTCFQHHFHCQFDLVGVRAPQSAISLYLEDLYLASEPIKFRARVISPNPGLEKLKAEITSVSQEGTALHLNFEQQEQESVLVVDDLKSGLYRLKVQTENTDPEAPNPVHDLFEVASK</sequence>
<protein>
    <submittedName>
        <fullName evidence="1">Uncharacterized protein</fullName>
    </submittedName>
</protein>
<dbReference type="Proteomes" id="UP000660381">
    <property type="component" value="Unassembled WGS sequence"/>
</dbReference>
<organism evidence="1 2">
    <name type="scientific">Anabaena catenula FACHB-362</name>
    <dbReference type="NCBI Taxonomy" id="2692877"/>
    <lineage>
        <taxon>Bacteria</taxon>
        <taxon>Bacillati</taxon>
        <taxon>Cyanobacteriota</taxon>
        <taxon>Cyanophyceae</taxon>
        <taxon>Nostocales</taxon>
        <taxon>Nostocaceae</taxon>
        <taxon>Anabaena</taxon>
    </lineage>
</organism>
<name>A0ABR8JBS4_9NOST</name>
<reference evidence="1 2" key="1">
    <citation type="journal article" date="2020" name="ISME J.">
        <title>Comparative genomics reveals insights into cyanobacterial evolution and habitat adaptation.</title>
        <authorList>
            <person name="Chen M.Y."/>
            <person name="Teng W.K."/>
            <person name="Zhao L."/>
            <person name="Hu C.X."/>
            <person name="Zhou Y.K."/>
            <person name="Han B.P."/>
            <person name="Song L.R."/>
            <person name="Shu W.S."/>
        </authorList>
    </citation>
    <scope>NUCLEOTIDE SEQUENCE [LARGE SCALE GENOMIC DNA]</scope>
    <source>
        <strain evidence="1 2">FACHB-362</strain>
    </source>
</reference>
<evidence type="ECO:0000313" key="2">
    <source>
        <dbReference type="Proteomes" id="UP000660381"/>
    </source>
</evidence>
<evidence type="ECO:0000313" key="1">
    <source>
        <dbReference type="EMBL" id="MBD2694910.1"/>
    </source>
</evidence>
<proteinExistence type="predicted"/>
<dbReference type="EMBL" id="JACJTQ010000066">
    <property type="protein sequence ID" value="MBD2694910.1"/>
    <property type="molecule type" value="Genomic_DNA"/>
</dbReference>
<keyword evidence="2" id="KW-1185">Reference proteome</keyword>
<gene>
    <name evidence="1" type="ORF">H6G68_24775</name>
</gene>
<accession>A0ABR8JBS4</accession>
<comment type="caution">
    <text evidence="1">The sequence shown here is derived from an EMBL/GenBank/DDBJ whole genome shotgun (WGS) entry which is preliminary data.</text>
</comment>